<evidence type="ECO:0000259" key="7">
    <source>
        <dbReference type="Pfam" id="PF12896"/>
    </source>
</evidence>
<proteinExistence type="predicted"/>
<evidence type="ECO:0000256" key="1">
    <source>
        <dbReference type="ARBA" id="ARBA00016067"/>
    </source>
</evidence>
<evidence type="ECO:0000256" key="6">
    <source>
        <dbReference type="SAM" id="MobiDB-lite"/>
    </source>
</evidence>
<keyword evidence="3" id="KW-0498">Mitosis</keyword>
<keyword evidence="2" id="KW-0132">Cell division</keyword>
<dbReference type="InterPro" id="IPR024790">
    <property type="entry name" value="APC4_long_dom"/>
</dbReference>
<dbReference type="Proteomes" id="UP000620104">
    <property type="component" value="Unassembled WGS sequence"/>
</dbReference>
<name>A0A8H3TN98_9TREE</name>
<evidence type="ECO:0000256" key="5">
    <source>
        <dbReference type="ARBA" id="ARBA00023306"/>
    </source>
</evidence>
<dbReference type="PANTHER" id="PTHR13260">
    <property type="entry name" value="ANAPHASE PROMOTING COMPLEX SUBUNIT 4 APC4"/>
    <property type="match status" value="1"/>
</dbReference>
<evidence type="ECO:0000256" key="3">
    <source>
        <dbReference type="ARBA" id="ARBA00022776"/>
    </source>
</evidence>
<feature type="compositionally biased region" description="Basic and acidic residues" evidence="6">
    <location>
        <begin position="832"/>
        <end position="849"/>
    </location>
</feature>
<evidence type="ECO:0000313" key="9">
    <source>
        <dbReference type="Proteomes" id="UP000620104"/>
    </source>
</evidence>
<dbReference type="GO" id="GO:0051301">
    <property type="term" value="P:cell division"/>
    <property type="evidence" value="ECO:0007669"/>
    <property type="project" value="UniProtKB-KW"/>
</dbReference>
<dbReference type="OrthoDB" id="10259843at2759"/>
<keyword evidence="5" id="KW-0131">Cell cycle</keyword>
<feature type="domain" description="Anaphase-promoting complex subunit 4 long" evidence="7">
    <location>
        <begin position="298"/>
        <end position="481"/>
    </location>
</feature>
<dbReference type="GO" id="GO:0031145">
    <property type="term" value="P:anaphase-promoting complex-dependent catabolic process"/>
    <property type="evidence" value="ECO:0007669"/>
    <property type="project" value="InterPro"/>
</dbReference>
<comment type="caution">
    <text evidence="8">The sequence shown here is derived from an EMBL/GenBank/DDBJ whole genome shotgun (WGS) entry which is preliminary data.</text>
</comment>
<keyword evidence="4" id="KW-0833">Ubl conjugation pathway</keyword>
<protein>
    <recommendedName>
        <fullName evidence="1">Anaphase-promoting complex subunit 4</fullName>
    </recommendedName>
</protein>
<dbReference type="GO" id="GO:0070979">
    <property type="term" value="P:protein K11-linked ubiquitination"/>
    <property type="evidence" value="ECO:0007669"/>
    <property type="project" value="TreeGrafter"/>
</dbReference>
<dbReference type="EMBL" id="BLZA01000007">
    <property type="protein sequence ID" value="GHJ84271.1"/>
    <property type="molecule type" value="Genomic_DNA"/>
</dbReference>
<dbReference type="InterPro" id="IPR024789">
    <property type="entry name" value="APC4"/>
</dbReference>
<dbReference type="GO" id="GO:0005680">
    <property type="term" value="C:anaphase-promoting complex"/>
    <property type="evidence" value="ECO:0007669"/>
    <property type="project" value="InterPro"/>
</dbReference>
<reference evidence="8" key="1">
    <citation type="submission" date="2020-07" db="EMBL/GenBank/DDBJ databases">
        <title>Draft Genome Sequence of a Deep-Sea Yeast, Naganishia (Cryptococcus) liquefaciens strain N6.</title>
        <authorList>
            <person name="Han Y.W."/>
            <person name="Kajitani R."/>
            <person name="Morimoto H."/>
            <person name="Parhat M."/>
            <person name="Tsubouchi H."/>
            <person name="Bakenova O."/>
            <person name="Ogata M."/>
            <person name="Argunhan B."/>
            <person name="Aoki R."/>
            <person name="Kajiwara S."/>
            <person name="Itoh T."/>
            <person name="Iwasaki H."/>
        </authorList>
    </citation>
    <scope>NUCLEOTIDE SEQUENCE</scope>
    <source>
        <strain evidence="8">N6</strain>
    </source>
</reference>
<dbReference type="AlphaFoldDB" id="A0A8H3TN98"/>
<evidence type="ECO:0000313" key="8">
    <source>
        <dbReference type="EMBL" id="GHJ84271.1"/>
    </source>
</evidence>
<feature type="compositionally biased region" description="Acidic residues" evidence="6">
    <location>
        <begin position="819"/>
        <end position="831"/>
    </location>
</feature>
<keyword evidence="9" id="KW-1185">Reference proteome</keyword>
<feature type="region of interest" description="Disordered" evidence="6">
    <location>
        <begin position="818"/>
        <end position="855"/>
    </location>
</feature>
<evidence type="ECO:0000256" key="2">
    <source>
        <dbReference type="ARBA" id="ARBA00022618"/>
    </source>
</evidence>
<accession>A0A8H3TN98</accession>
<dbReference type="PANTHER" id="PTHR13260:SF0">
    <property type="entry name" value="ANAPHASE-PROMOTING COMPLEX SUBUNIT 4"/>
    <property type="match status" value="1"/>
</dbReference>
<dbReference type="GO" id="GO:0034399">
    <property type="term" value="C:nuclear periphery"/>
    <property type="evidence" value="ECO:0007669"/>
    <property type="project" value="TreeGrafter"/>
</dbReference>
<gene>
    <name evidence="8" type="ORF">NliqN6_0673</name>
</gene>
<evidence type="ECO:0000256" key="4">
    <source>
        <dbReference type="ARBA" id="ARBA00022786"/>
    </source>
</evidence>
<sequence length="855" mass="94442">MALLEQTLDGKSFLPLSEISLSSAHTLHPKSVNPCHDLVALFRPLTVAEVTANQPHVPPFLRARIAQQLAKERLDSYLPSMAKGKQREDHPEQKMRVGLWRAISGVHVWDVDIAGECVVGMAWSLDGLYLSLILRVAQSDAETSSLRLIHLSVQDGSLVHTVPLAVDAATANEIVSLDMEWCESKAEWPKDAKGSAAMIIDSIPQPNPIEHFQIPERNNPMAVYNKKKATSTSSNEPHRLLQSFPSTLDSHPPHVLCIPSLSLSFLAGAFPLATRKSLPFRHEGFIAILQEPLRRSDMLVARTATRARLYCDTIVKGLEACWTVWRKGIMEELSDRLGDLERCAADAGLSRDAAMADMLRLLVTGRSGDAVGQLIGGKLTDGILTKWMAAHDECVDYIHETLCYSIFPATERLLLLLDELRGWSMYESAFDLNLGIGDVRDCIEWAKYLAVRVMDMDKELIAEADNFREFAKWLKYEISRATLHDPDELAEAQIPKHDVAATAAYLDMLSDNSSGVTSCFLVDSERLASKWAAPQLPKGPEPQRPLAHVVRDLLSSLGSDSSAHAKFDYTSADEPLSKTPFKQDESSMMEESIIDLTVESDVSGNVKPEAISTRAAGEDPLWAIADVMLAKVEQLLSHSVKERDHPISNTSTLQTSDADEMFAKRVTEDENVYSVKHIPNTRYLDVTASFPTGSTARTFSLPNRGRIAGIDFFDDEEIVMILRIEGGDSGADTLYLATIQLLDLRMLEDNVPNGETQIEALPISRSRRIGTIRRSSSTITMSLALNGRKGRRFACVGLPHGPASGPGDQEGTHYVGVFDMDENEDANEEDRAEQGEEASREQHSAKGSEYEMDVD</sequence>
<dbReference type="Pfam" id="PF12896">
    <property type="entry name" value="ANAPC4"/>
    <property type="match status" value="1"/>
</dbReference>
<organism evidence="8 9">
    <name type="scientific">Naganishia liquefaciens</name>
    <dbReference type="NCBI Taxonomy" id="104408"/>
    <lineage>
        <taxon>Eukaryota</taxon>
        <taxon>Fungi</taxon>
        <taxon>Dikarya</taxon>
        <taxon>Basidiomycota</taxon>
        <taxon>Agaricomycotina</taxon>
        <taxon>Tremellomycetes</taxon>
        <taxon>Filobasidiales</taxon>
        <taxon>Filobasidiaceae</taxon>
        <taxon>Naganishia</taxon>
    </lineage>
</organism>